<organism evidence="6 7">
    <name type="scientific">Crotalus adamanteus</name>
    <name type="common">Eastern diamondback rattlesnake</name>
    <dbReference type="NCBI Taxonomy" id="8729"/>
    <lineage>
        <taxon>Eukaryota</taxon>
        <taxon>Metazoa</taxon>
        <taxon>Chordata</taxon>
        <taxon>Craniata</taxon>
        <taxon>Vertebrata</taxon>
        <taxon>Euteleostomi</taxon>
        <taxon>Lepidosauria</taxon>
        <taxon>Squamata</taxon>
        <taxon>Bifurcata</taxon>
        <taxon>Unidentata</taxon>
        <taxon>Episquamata</taxon>
        <taxon>Toxicofera</taxon>
        <taxon>Serpentes</taxon>
        <taxon>Colubroidea</taxon>
        <taxon>Viperidae</taxon>
        <taxon>Crotalinae</taxon>
        <taxon>Crotalus</taxon>
    </lineage>
</organism>
<dbReference type="PROSITE" id="PS00070">
    <property type="entry name" value="ALDEHYDE_DEHYDR_CYS"/>
    <property type="match status" value="1"/>
</dbReference>
<dbReference type="Pfam" id="PF00171">
    <property type="entry name" value="Aldedh"/>
    <property type="match status" value="1"/>
</dbReference>
<dbReference type="FunFam" id="3.40.605.10:FF:000004">
    <property type="entry name" value="Aldehyde dehydrogenase"/>
    <property type="match status" value="1"/>
</dbReference>
<reference evidence="6 7" key="1">
    <citation type="journal article" date="2024" name="Proc. Natl. Acad. Sci. U.S.A.">
        <title>The genetic regulatory architecture and epigenomic basis for age-related changes in rattlesnake venom.</title>
        <authorList>
            <person name="Hogan M.P."/>
            <person name="Holding M.L."/>
            <person name="Nystrom G.S."/>
            <person name="Colston T.J."/>
            <person name="Bartlett D.A."/>
            <person name="Mason A.J."/>
            <person name="Ellsworth S.A."/>
            <person name="Rautsaw R.M."/>
            <person name="Lawrence K.C."/>
            <person name="Strickland J.L."/>
            <person name="He B."/>
            <person name="Fraser P."/>
            <person name="Margres M.J."/>
            <person name="Gilbert D.M."/>
            <person name="Gibbs H.L."/>
            <person name="Parkinson C.L."/>
            <person name="Rokyta D.R."/>
        </authorList>
    </citation>
    <scope>NUCLEOTIDE SEQUENCE [LARGE SCALE GENOMIC DNA]</scope>
    <source>
        <strain evidence="6">DRR0105</strain>
    </source>
</reference>
<keyword evidence="2" id="KW-0560">Oxidoreductase</keyword>
<evidence type="ECO:0000313" key="7">
    <source>
        <dbReference type="Proteomes" id="UP001474421"/>
    </source>
</evidence>
<dbReference type="FunFam" id="3.40.309.10:FF:000003">
    <property type="entry name" value="Aldehyde dehydrogenase"/>
    <property type="match status" value="1"/>
</dbReference>
<dbReference type="GO" id="GO:0005737">
    <property type="term" value="C:cytoplasm"/>
    <property type="evidence" value="ECO:0007669"/>
    <property type="project" value="TreeGrafter"/>
</dbReference>
<dbReference type="InterPro" id="IPR015590">
    <property type="entry name" value="Aldehyde_DH_dom"/>
</dbReference>
<evidence type="ECO:0000259" key="5">
    <source>
        <dbReference type="Pfam" id="PF00171"/>
    </source>
</evidence>
<evidence type="ECO:0000256" key="4">
    <source>
        <dbReference type="SAM" id="MobiDB-lite"/>
    </source>
</evidence>
<dbReference type="InterPro" id="IPR016161">
    <property type="entry name" value="Ald_DH/histidinol_DH"/>
</dbReference>
<dbReference type="PANTHER" id="PTHR43570:SF2">
    <property type="entry name" value="ALDEHYDE DEHYDROGENASE FAMILY 3 MEMBER B1"/>
    <property type="match status" value="1"/>
</dbReference>
<keyword evidence="7" id="KW-1185">Reference proteome</keyword>
<dbReference type="Gene3D" id="3.40.605.10">
    <property type="entry name" value="Aldehyde Dehydrogenase, Chain A, domain 1"/>
    <property type="match status" value="1"/>
</dbReference>
<dbReference type="Proteomes" id="UP001474421">
    <property type="component" value="Unassembled WGS sequence"/>
</dbReference>
<dbReference type="PANTHER" id="PTHR43570">
    <property type="entry name" value="ALDEHYDE DEHYDROGENASE"/>
    <property type="match status" value="1"/>
</dbReference>
<dbReference type="InterPro" id="IPR016160">
    <property type="entry name" value="Ald_DH_CS_CYS"/>
</dbReference>
<dbReference type="Gene3D" id="3.40.309.10">
    <property type="entry name" value="Aldehyde Dehydrogenase, Chain A, domain 2"/>
    <property type="match status" value="1"/>
</dbReference>
<dbReference type="InterPro" id="IPR016163">
    <property type="entry name" value="Ald_DH_C"/>
</dbReference>
<keyword evidence="3" id="KW-0520">NAD</keyword>
<feature type="domain" description="Aldehyde dehydrogenase" evidence="5">
    <location>
        <begin position="169"/>
        <end position="573"/>
    </location>
</feature>
<accession>A0AAW1C7V8</accession>
<dbReference type="AlphaFoldDB" id="A0AAW1C7V8"/>
<feature type="compositionally biased region" description="Basic and acidic residues" evidence="4">
    <location>
        <begin position="40"/>
        <end position="54"/>
    </location>
</feature>
<proteinExistence type="inferred from homology"/>
<dbReference type="InterPro" id="IPR016162">
    <property type="entry name" value="Ald_DH_N"/>
</dbReference>
<name>A0AAW1C7V8_CROAD</name>
<feature type="compositionally biased region" description="Basic and acidic residues" evidence="4">
    <location>
        <begin position="103"/>
        <end position="112"/>
    </location>
</feature>
<feature type="compositionally biased region" description="Polar residues" evidence="4">
    <location>
        <begin position="113"/>
        <end position="129"/>
    </location>
</feature>
<evidence type="ECO:0000313" key="6">
    <source>
        <dbReference type="EMBL" id="KAK9410395.1"/>
    </source>
</evidence>
<protein>
    <submittedName>
        <fullName evidence="6">Aldehyde dehydrogenase family 3 member B1-like</fullName>
    </submittedName>
</protein>
<evidence type="ECO:0000256" key="3">
    <source>
        <dbReference type="ARBA" id="ARBA00023027"/>
    </source>
</evidence>
<dbReference type="EMBL" id="JAOTOJ010000001">
    <property type="protein sequence ID" value="KAK9410395.1"/>
    <property type="molecule type" value="Genomic_DNA"/>
</dbReference>
<gene>
    <name evidence="6" type="ORF">NXF25_001570</name>
</gene>
<dbReference type="GO" id="GO:0004028">
    <property type="term" value="F:3-chloroallyl aldehyde dehydrogenase activity"/>
    <property type="evidence" value="ECO:0007669"/>
    <property type="project" value="TreeGrafter"/>
</dbReference>
<dbReference type="GO" id="GO:0006081">
    <property type="term" value="P:aldehyde metabolic process"/>
    <property type="evidence" value="ECO:0007669"/>
    <property type="project" value="InterPro"/>
</dbReference>
<sequence length="613" mass="69050">MERAEEIVPSVFLEQSDERQPQIQDISRQSEEDQQDATLDEDKGHEIPFEDESIKGAASLGRKTIRKQSKLEDRTSLQGSTQRSSSRHHKVKHRNADTDFSEQDSRRQDNRQPQESPSGNSQSGFSEKSNPICRYPQDTSREWQDSESTNPYADLVQRLRATWMTGKTHPKAYRVHQLEGLCHFLEEKHVDIQRALCADLHKPCFETEITEILLVRNELANALNNLSCWMKDENVHKNLATMLDSAFIRKDPYGVVLIIGAFNFPVQLTLVPLVGAIAAGNCVVLKPSEVSSNTEKLLAEALPCYLDPQTFAVVTAGPEETGKLLENKFDYIFYTGNNSVGKIVMTAAAKHLTPLILELGGKCPCYVDKCCNFQNAANRIVWGKFVNTGQTCIAPDYVICTIETQEQLLPCLRQAIHEFFGKDPKKSHDLARMVNDKHFQRVRALLESGRVAIGGETDEYERYIAPTVLVDVKEWDPVMQEEIFGPILPIFIVRDVEEAIDYINCGERPLAVYAFSSDSKVVNQVLDCTSSGTFCGNDTLMQAVSVSLPYGGIGFSGFGKYHGKFTFDTFTHLRGCLLRSMGLEIMNKMRYPPYNNIKLRAMVSTLEVRRSIL</sequence>
<feature type="region of interest" description="Disordered" evidence="4">
    <location>
        <begin position="1"/>
        <end position="149"/>
    </location>
</feature>
<dbReference type="GO" id="GO:0004029">
    <property type="term" value="F:aldehyde dehydrogenase (NAD+) activity"/>
    <property type="evidence" value="ECO:0007669"/>
    <property type="project" value="TreeGrafter"/>
</dbReference>
<dbReference type="InterPro" id="IPR012394">
    <property type="entry name" value="Aldehyde_DH_NAD(P)"/>
</dbReference>
<comment type="caution">
    <text evidence="6">The sequence shown here is derived from an EMBL/GenBank/DDBJ whole genome shotgun (WGS) entry which is preliminary data.</text>
</comment>
<comment type="similarity">
    <text evidence="1">Belongs to the aldehyde dehydrogenase family.</text>
</comment>
<evidence type="ECO:0000256" key="1">
    <source>
        <dbReference type="ARBA" id="ARBA00009986"/>
    </source>
</evidence>
<evidence type="ECO:0000256" key="2">
    <source>
        <dbReference type="ARBA" id="ARBA00023002"/>
    </source>
</evidence>
<dbReference type="SUPFAM" id="SSF53720">
    <property type="entry name" value="ALDH-like"/>
    <property type="match status" value="1"/>
</dbReference>